<name>A0A927HU94_KLEPN</name>
<comment type="caution">
    <text evidence="1">The sequence shown here is derived from an EMBL/GenBank/DDBJ whole genome shotgun (WGS) entry which is preliminary data.</text>
</comment>
<dbReference type="Proteomes" id="UP000598328">
    <property type="component" value="Unassembled WGS sequence"/>
</dbReference>
<protein>
    <submittedName>
        <fullName evidence="1">Uncharacterized protein</fullName>
    </submittedName>
</protein>
<evidence type="ECO:0000313" key="2">
    <source>
        <dbReference type="Proteomes" id="UP000598328"/>
    </source>
</evidence>
<proteinExistence type="predicted"/>
<organism evidence="1 2">
    <name type="scientific">Klebsiella pneumoniae</name>
    <dbReference type="NCBI Taxonomy" id="573"/>
    <lineage>
        <taxon>Bacteria</taxon>
        <taxon>Pseudomonadati</taxon>
        <taxon>Pseudomonadota</taxon>
        <taxon>Gammaproteobacteria</taxon>
        <taxon>Enterobacterales</taxon>
        <taxon>Enterobacteriaceae</taxon>
        <taxon>Klebsiella/Raoultella group</taxon>
        <taxon>Klebsiella</taxon>
        <taxon>Klebsiella pneumoniae complex</taxon>
    </lineage>
</organism>
<accession>A0A927HU94</accession>
<sequence length="75" mass="8356">MNAKTQEGMGMSDLPKNIQVIFDNNPMLKELIPNPVLASGSSFIVAFNDKLALSTKTLKKTIFIKLSLRKIHLKI</sequence>
<dbReference type="AlphaFoldDB" id="A0A927HU94"/>
<dbReference type="EMBL" id="JACXSV010000009">
    <property type="protein sequence ID" value="MBD3722199.1"/>
    <property type="molecule type" value="Genomic_DNA"/>
</dbReference>
<evidence type="ECO:0000313" key="1">
    <source>
        <dbReference type="EMBL" id="MBD3722199.1"/>
    </source>
</evidence>
<reference evidence="1" key="1">
    <citation type="submission" date="2020-07" db="EMBL/GenBank/DDBJ databases">
        <title>Clinical and genomic characterization of carbapenemase-producing Enterobacterales causing secondary infections during the COVID-19 crisis at a New York City hospital.</title>
        <authorList>
            <person name="Gomez-Simmonds A."/>
            <person name="Annavajhala M.K."/>
            <person name="Uhlemann A.-C."/>
        </authorList>
    </citation>
    <scope>NUCLEOTIDE SEQUENCE</scope>
    <source>
        <strain evidence="1">KP1826</strain>
    </source>
</reference>
<gene>
    <name evidence="1" type="ORF">IE978_07045</name>
</gene>